<dbReference type="NCBIfam" id="TIGR02602">
    <property type="entry name" value="8TM_EpsH"/>
    <property type="match status" value="1"/>
</dbReference>
<dbReference type="InterPro" id="IPR019127">
    <property type="entry name" value="Exosortase"/>
</dbReference>
<dbReference type="NCBIfam" id="TIGR03109">
    <property type="entry name" value="exosort_XrtA"/>
    <property type="match status" value="1"/>
</dbReference>
<dbReference type="GO" id="GO:0008233">
    <property type="term" value="F:peptidase activity"/>
    <property type="evidence" value="ECO:0007669"/>
    <property type="project" value="UniProtKB-KW"/>
</dbReference>
<evidence type="ECO:0000256" key="4">
    <source>
        <dbReference type="ARBA" id="ARBA00022692"/>
    </source>
</evidence>
<dbReference type="Pfam" id="PF09721">
    <property type="entry name" value="Exosortase_EpsH"/>
    <property type="match status" value="1"/>
</dbReference>
<feature type="transmembrane region" description="Helical" evidence="8">
    <location>
        <begin position="12"/>
        <end position="30"/>
    </location>
</feature>
<dbReference type="InterPro" id="IPR014263">
    <property type="entry name" value="Methanolan_biosynth_EpsI"/>
</dbReference>
<reference evidence="10 11" key="1">
    <citation type="submission" date="2018-10" db="EMBL/GenBank/DDBJ databases">
        <title>Genomic Encyclopedia of Archaeal and Bacterial Type Strains, Phase II (KMG-II): from individual species to whole genera.</title>
        <authorList>
            <person name="Goeker M."/>
        </authorList>
    </citation>
    <scope>NUCLEOTIDE SEQUENCE [LARGE SCALE GENOMIC DNA]</scope>
    <source>
        <strain evidence="10 11">DSM 25217</strain>
    </source>
</reference>
<feature type="transmembrane region" description="Helical" evidence="8">
    <location>
        <begin position="253"/>
        <end position="272"/>
    </location>
</feature>
<dbReference type="GO" id="GO:0006508">
    <property type="term" value="P:proteolysis"/>
    <property type="evidence" value="ECO:0007669"/>
    <property type="project" value="UniProtKB-KW"/>
</dbReference>
<dbReference type="InParanoid" id="A0A3M0CQ59"/>
<evidence type="ECO:0000256" key="5">
    <source>
        <dbReference type="ARBA" id="ARBA00022801"/>
    </source>
</evidence>
<evidence type="ECO:0000256" key="2">
    <source>
        <dbReference type="ARBA" id="ARBA00022475"/>
    </source>
</evidence>
<keyword evidence="7 8" id="KW-0472">Membrane</keyword>
<feature type="transmembrane region" description="Helical" evidence="8">
    <location>
        <begin position="81"/>
        <end position="101"/>
    </location>
</feature>
<comment type="subcellular location">
    <subcellularLocation>
        <location evidence="1">Cell membrane</location>
        <topology evidence="1">Multi-pass membrane protein</topology>
    </subcellularLocation>
</comment>
<organism evidence="10 11">
    <name type="scientific">Eilatimonas milleporae</name>
    <dbReference type="NCBI Taxonomy" id="911205"/>
    <lineage>
        <taxon>Bacteria</taxon>
        <taxon>Pseudomonadati</taxon>
        <taxon>Pseudomonadota</taxon>
        <taxon>Alphaproteobacteria</taxon>
        <taxon>Kordiimonadales</taxon>
        <taxon>Kordiimonadaceae</taxon>
        <taxon>Eilatimonas</taxon>
    </lineage>
</organism>
<feature type="transmembrane region" description="Helical" evidence="8">
    <location>
        <begin position="214"/>
        <end position="233"/>
    </location>
</feature>
<dbReference type="Pfam" id="PF11984">
    <property type="entry name" value="DUF3485"/>
    <property type="match status" value="1"/>
</dbReference>
<feature type="transmembrane region" description="Helical" evidence="8">
    <location>
        <begin position="113"/>
        <end position="137"/>
    </location>
</feature>
<evidence type="ECO:0000313" key="10">
    <source>
        <dbReference type="EMBL" id="RMB08916.1"/>
    </source>
</evidence>
<gene>
    <name evidence="10" type="ORF">BXY39_1563</name>
</gene>
<keyword evidence="3" id="KW-0645">Protease</keyword>
<proteinExistence type="predicted"/>
<comment type="caution">
    <text evidence="10">The sequence shown here is derived from an EMBL/GenBank/DDBJ whole genome shotgun (WGS) entry which is preliminary data.</text>
</comment>
<evidence type="ECO:0000313" key="11">
    <source>
        <dbReference type="Proteomes" id="UP000271227"/>
    </source>
</evidence>
<sequence>MPTAWQSLSPVWRHALLGVAAGWFVLLVAWHDTFFHWLALVSANVTYSHALLVPLIAIWLVWRQKDVLALHTPRPSALGGLYLLIASLLWFAGTVAEVRLIQHIALFMGFQGVAASVLGLGIVRVLAFPVAFLLLAVPFGESLVPVLQTVTARSVVAALDASGVLIRSEGVLITTSTGTYEVAQACAGVKFLFAGAVAGLLLAHLVSRRWWKRVVIFSLGVLLPVIGNAGRVYTTLMLAEWLDASLAQGVKHYIYGMVAFYLMLLLLILIAYRMADGRMRQAPQRPDTQPDAVKDSRSPAMLARIWLFTPLVTALFAAFILPPVHGVSGDSVTMDCPVSLPPPDRLDHAWWRPLPEGTGVTWPHEGMADHTFRMAFRRDDMVVFLQIDVFAFQGGIKRYDSPGSGVFTRGWRGLPAVLNPAKDADTHDFREFLAWRGNKQRLYWQSVIVGGRQWQSGTGARLGTVLSRFNGQGGRAAVVTLFVEGDIHLGRRPDAARQALADFASGLHAAYGAELIRFSEERGRPCAVSRVS</sequence>
<evidence type="ECO:0000259" key="9">
    <source>
        <dbReference type="Pfam" id="PF11984"/>
    </source>
</evidence>
<keyword evidence="11" id="KW-1185">Reference proteome</keyword>
<dbReference type="InterPro" id="IPR013426">
    <property type="entry name" value="EpsH-like"/>
</dbReference>
<evidence type="ECO:0000256" key="8">
    <source>
        <dbReference type="SAM" id="Phobius"/>
    </source>
</evidence>
<feature type="transmembrane region" description="Helical" evidence="8">
    <location>
        <begin position="305"/>
        <end position="324"/>
    </location>
</feature>
<feature type="transmembrane region" description="Helical" evidence="8">
    <location>
        <begin position="182"/>
        <end position="202"/>
    </location>
</feature>
<keyword evidence="6 8" id="KW-1133">Transmembrane helix</keyword>
<evidence type="ECO:0000256" key="7">
    <source>
        <dbReference type="ARBA" id="ARBA00023136"/>
    </source>
</evidence>
<feature type="domain" description="Methanolan biosynthesis EpsI" evidence="9">
    <location>
        <begin position="351"/>
        <end position="509"/>
    </location>
</feature>
<dbReference type="EMBL" id="REFR01000010">
    <property type="protein sequence ID" value="RMB08916.1"/>
    <property type="molecule type" value="Genomic_DNA"/>
</dbReference>
<keyword evidence="2" id="KW-1003">Cell membrane</keyword>
<dbReference type="RefSeq" id="WP_121938233.1">
    <property type="nucleotide sequence ID" value="NZ_REFR01000010.1"/>
</dbReference>
<dbReference type="AlphaFoldDB" id="A0A3M0CQ59"/>
<evidence type="ECO:0000256" key="6">
    <source>
        <dbReference type="ARBA" id="ARBA00022989"/>
    </source>
</evidence>
<feature type="transmembrane region" description="Helical" evidence="8">
    <location>
        <begin position="37"/>
        <end position="61"/>
    </location>
</feature>
<protein>
    <submittedName>
        <fullName evidence="10">Exosortase</fullName>
    </submittedName>
</protein>
<dbReference type="GO" id="GO:0005886">
    <property type="term" value="C:plasma membrane"/>
    <property type="evidence" value="ECO:0007669"/>
    <property type="project" value="UniProtKB-SubCell"/>
</dbReference>
<dbReference type="OrthoDB" id="9797363at2"/>
<evidence type="ECO:0000256" key="1">
    <source>
        <dbReference type="ARBA" id="ARBA00004651"/>
    </source>
</evidence>
<dbReference type="InterPro" id="IPR026392">
    <property type="entry name" value="Exo/Archaeosortase_dom"/>
</dbReference>
<keyword evidence="4 8" id="KW-0812">Transmembrane</keyword>
<accession>A0A3M0CQ59</accession>
<dbReference type="Proteomes" id="UP000271227">
    <property type="component" value="Unassembled WGS sequence"/>
</dbReference>
<dbReference type="InterPro" id="IPR017540">
    <property type="entry name" value="Exosortase-1"/>
</dbReference>
<evidence type="ECO:0000256" key="3">
    <source>
        <dbReference type="ARBA" id="ARBA00022670"/>
    </source>
</evidence>
<dbReference type="NCBIfam" id="TIGR04178">
    <property type="entry name" value="exo_archaeo"/>
    <property type="match status" value="1"/>
</dbReference>
<keyword evidence="5" id="KW-0378">Hydrolase</keyword>
<name>A0A3M0CQ59_9PROT</name>